<dbReference type="InterPro" id="IPR003675">
    <property type="entry name" value="Rce1/LyrA-like_dom"/>
</dbReference>
<accession>A0A7U6GD87</accession>
<feature type="transmembrane region" description="Helical" evidence="1">
    <location>
        <begin position="184"/>
        <end position="202"/>
    </location>
</feature>
<dbReference type="PANTHER" id="PTHR36435">
    <property type="entry name" value="SLR1288 PROTEIN"/>
    <property type="match status" value="1"/>
</dbReference>
<evidence type="ECO:0000256" key="1">
    <source>
        <dbReference type="SAM" id="Phobius"/>
    </source>
</evidence>
<dbReference type="Proteomes" id="UP000004793">
    <property type="component" value="Chromosome"/>
</dbReference>
<dbReference type="EMBL" id="AP012051">
    <property type="protein sequence ID" value="BAL80244.1"/>
    <property type="molecule type" value="Genomic_DNA"/>
</dbReference>
<dbReference type="Pfam" id="PF02517">
    <property type="entry name" value="Rce1-like"/>
    <property type="match status" value="1"/>
</dbReference>
<dbReference type="PANTHER" id="PTHR36435:SF1">
    <property type="entry name" value="CAAX AMINO TERMINAL PROTEASE FAMILY PROTEIN"/>
    <property type="match status" value="1"/>
</dbReference>
<feature type="domain" description="CAAX prenyl protease 2/Lysostaphin resistance protein A-like" evidence="2">
    <location>
        <begin position="124"/>
        <end position="221"/>
    </location>
</feature>
<feature type="transmembrane region" description="Helical" evidence="1">
    <location>
        <begin position="35"/>
        <end position="51"/>
    </location>
</feature>
<dbReference type="InterPro" id="IPR052710">
    <property type="entry name" value="CAAX_protease"/>
</dbReference>
<feature type="transmembrane region" description="Helical" evidence="1">
    <location>
        <begin position="12"/>
        <end position="29"/>
    </location>
</feature>
<feature type="transmembrane region" description="Helical" evidence="1">
    <location>
        <begin position="72"/>
        <end position="91"/>
    </location>
</feature>
<dbReference type="KEGG" id="cex:CSE_01180"/>
<keyword evidence="1" id="KW-0472">Membrane</keyword>
<sequence>MEEKESKNKFQLIALWLIVASWILRGLTTGEFLDVSGLLFLIAIFLYKLIGKYNPTEVLKIGGIKRAKITTLLLYVLGTILISFVLCSWILPKILNVDGNRIAQLSRSFLEAGKSKKYPKPIAMINLLNYFLYGTFMEEFIFRGLILRRLLLKYHSNVANIIQAVIFGSAHLLGVMSMPTNYKIFMFISPTICGLMLGYAYIKTDNNLTIPWIAHYLVNTIPLIVYFIFGMIMVA</sequence>
<dbReference type="GO" id="GO:0080120">
    <property type="term" value="P:CAAX-box protein maturation"/>
    <property type="evidence" value="ECO:0007669"/>
    <property type="project" value="UniProtKB-ARBA"/>
</dbReference>
<evidence type="ECO:0000259" key="2">
    <source>
        <dbReference type="Pfam" id="PF02517"/>
    </source>
</evidence>
<dbReference type="GO" id="GO:0004175">
    <property type="term" value="F:endopeptidase activity"/>
    <property type="evidence" value="ECO:0007669"/>
    <property type="project" value="UniProtKB-ARBA"/>
</dbReference>
<proteinExistence type="predicted"/>
<dbReference type="AlphaFoldDB" id="A0A7U6GD87"/>
<organism evidence="3 4">
    <name type="scientific">Caldisericum exile (strain DSM 21853 / NBRC 104410 / AZM16c01)</name>
    <dbReference type="NCBI Taxonomy" id="511051"/>
    <lineage>
        <taxon>Bacteria</taxon>
        <taxon>Pseudomonadati</taxon>
        <taxon>Caldisericota/Cryosericota group</taxon>
        <taxon>Caldisericota</taxon>
        <taxon>Caldisericia</taxon>
        <taxon>Caldisericales</taxon>
        <taxon>Caldisericaceae</taxon>
        <taxon>Caldisericum</taxon>
    </lineage>
</organism>
<keyword evidence="1" id="KW-1133">Transmembrane helix</keyword>
<dbReference type="RefSeq" id="WP_014452651.1">
    <property type="nucleotide sequence ID" value="NC_017096.1"/>
</dbReference>
<name>A0A7U6GD87_CALEA</name>
<reference evidence="3 4" key="1">
    <citation type="submission" date="2011-01" db="EMBL/GenBank/DDBJ databases">
        <title>Whole genome sequence of Caldisericum exile AZM16c01.</title>
        <authorList>
            <person name="Narita-Yamada S."/>
            <person name="Kawakoshi A."/>
            <person name="Nakamura S."/>
            <person name="Sasagawa M."/>
            <person name="Fukada J."/>
            <person name="Sekine M."/>
            <person name="Kato Y."/>
            <person name="Fukai R."/>
            <person name="Sasaki K."/>
            <person name="Hanamaki A."/>
            <person name="Narita H."/>
            <person name="Konno Y."/>
            <person name="Mori K."/>
            <person name="Yamazaki S."/>
            <person name="Suzuki K."/>
            <person name="Fujita N."/>
        </authorList>
    </citation>
    <scope>NUCLEOTIDE SEQUENCE [LARGE SCALE GENOMIC DNA]</scope>
    <source>
        <strain evidence="4">DSM 21853 / NBRC 104410 / AZM16c01</strain>
    </source>
</reference>
<keyword evidence="4" id="KW-1185">Reference proteome</keyword>
<gene>
    <name evidence="3" type="ordered locus">CSE_01180</name>
</gene>
<dbReference type="OrthoDB" id="1437285at2"/>
<keyword evidence="1" id="KW-0812">Transmembrane</keyword>
<protein>
    <submittedName>
        <fullName evidence="3">Hypothetical membrane protein</fullName>
    </submittedName>
</protein>
<feature type="transmembrane region" description="Helical" evidence="1">
    <location>
        <begin position="127"/>
        <end position="146"/>
    </location>
</feature>
<feature type="transmembrane region" description="Helical" evidence="1">
    <location>
        <begin position="214"/>
        <end position="234"/>
    </location>
</feature>
<evidence type="ECO:0000313" key="4">
    <source>
        <dbReference type="Proteomes" id="UP000004793"/>
    </source>
</evidence>
<evidence type="ECO:0000313" key="3">
    <source>
        <dbReference type="EMBL" id="BAL80244.1"/>
    </source>
</evidence>